<dbReference type="AlphaFoldDB" id="A0A382YY59"/>
<dbReference type="Gene3D" id="3.60.10.10">
    <property type="entry name" value="Endonuclease/exonuclease/phosphatase"/>
    <property type="match status" value="1"/>
</dbReference>
<organism evidence="1">
    <name type="scientific">marine metagenome</name>
    <dbReference type="NCBI Taxonomy" id="408172"/>
    <lineage>
        <taxon>unclassified sequences</taxon>
        <taxon>metagenomes</taxon>
        <taxon>ecological metagenomes</taxon>
    </lineage>
</organism>
<dbReference type="EMBL" id="UINC01179204">
    <property type="protein sequence ID" value="SVD87765.1"/>
    <property type="molecule type" value="Genomic_DNA"/>
</dbReference>
<reference evidence="1" key="1">
    <citation type="submission" date="2018-05" db="EMBL/GenBank/DDBJ databases">
        <authorList>
            <person name="Lanie J.A."/>
            <person name="Ng W.-L."/>
            <person name="Kazmierczak K.M."/>
            <person name="Andrzejewski T.M."/>
            <person name="Davidsen T.M."/>
            <person name="Wayne K.J."/>
            <person name="Tettelin H."/>
            <person name="Glass J.I."/>
            <person name="Rusch D."/>
            <person name="Podicherti R."/>
            <person name="Tsui H.-C.T."/>
            <person name="Winkler M.E."/>
        </authorList>
    </citation>
    <scope>NUCLEOTIDE SEQUENCE</scope>
</reference>
<evidence type="ECO:0000313" key="1">
    <source>
        <dbReference type="EMBL" id="SVD87765.1"/>
    </source>
</evidence>
<sequence length="210" mass="24388">REEGWEYIQSIDPDVSLLNECSNHSSQKYSVHHIAKREWGCGVFSKHELKEIELDKCHPDAIASAELEINQQKINAISLYGKMIDGYSITTLHRSLSDLTHLFVQTNIRDWLLIGGDFNADEAIDEKQSGQSHHIFFERLKDFGLYDCRQKFNKERAQTLRHKSSDFAWQNDYLFAGKKLYESCISCEVIDDENLYDISDHNPLIAEFKI</sequence>
<protein>
    <recommendedName>
        <fullName evidence="2">Endonuclease/exonuclease/phosphatase domain-containing protein</fullName>
    </recommendedName>
</protein>
<proteinExistence type="predicted"/>
<evidence type="ECO:0008006" key="2">
    <source>
        <dbReference type="Google" id="ProtNLM"/>
    </source>
</evidence>
<accession>A0A382YY59</accession>
<name>A0A382YY59_9ZZZZ</name>
<feature type="non-terminal residue" evidence="1">
    <location>
        <position position="1"/>
    </location>
</feature>
<gene>
    <name evidence="1" type="ORF">METZ01_LOCUS440619</name>
</gene>
<dbReference type="SUPFAM" id="SSF56219">
    <property type="entry name" value="DNase I-like"/>
    <property type="match status" value="1"/>
</dbReference>
<dbReference type="InterPro" id="IPR036691">
    <property type="entry name" value="Endo/exonu/phosph_ase_sf"/>
</dbReference>